<dbReference type="Proteomes" id="UP000034952">
    <property type="component" value="Unassembled WGS sequence"/>
</dbReference>
<dbReference type="EMBL" id="LBPY01000012">
    <property type="protein sequence ID" value="KKP66114.1"/>
    <property type="molecule type" value="Genomic_DNA"/>
</dbReference>
<dbReference type="InterPro" id="IPR014729">
    <property type="entry name" value="Rossmann-like_a/b/a_fold"/>
</dbReference>
<dbReference type="PANTHER" id="PTHR43793:SF1">
    <property type="entry name" value="FAD SYNTHASE"/>
    <property type="match status" value="1"/>
</dbReference>
<gene>
    <name evidence="4" type="ORF">UR64_C0012G0011</name>
</gene>
<reference evidence="4 5" key="1">
    <citation type="journal article" date="2015" name="Nature">
        <title>rRNA introns, odd ribosomes, and small enigmatic genomes across a large radiation of phyla.</title>
        <authorList>
            <person name="Brown C.T."/>
            <person name="Hug L.A."/>
            <person name="Thomas B.C."/>
            <person name="Sharon I."/>
            <person name="Castelle C.J."/>
            <person name="Singh A."/>
            <person name="Wilkins M.J."/>
            <person name="Williams K.H."/>
            <person name="Banfield J.F."/>
        </authorList>
    </citation>
    <scope>NUCLEOTIDE SEQUENCE [LARGE SCALE GENOMIC DNA]</scope>
</reference>
<keyword evidence="1 4" id="KW-0808">Transferase</keyword>
<dbReference type="Pfam" id="PF01467">
    <property type="entry name" value="CTP_transf_like"/>
    <property type="match status" value="1"/>
</dbReference>
<evidence type="ECO:0000256" key="1">
    <source>
        <dbReference type="ARBA" id="ARBA00022679"/>
    </source>
</evidence>
<dbReference type="AlphaFoldDB" id="A0A0G0B9U4"/>
<accession>A0A0G0B9U4</accession>
<evidence type="ECO:0000313" key="4">
    <source>
        <dbReference type="EMBL" id="KKP66114.1"/>
    </source>
</evidence>
<evidence type="ECO:0000256" key="2">
    <source>
        <dbReference type="ARBA" id="ARBA00022695"/>
    </source>
</evidence>
<dbReference type="Gene3D" id="3.40.50.620">
    <property type="entry name" value="HUPs"/>
    <property type="match status" value="1"/>
</dbReference>
<organism evidence="4 5">
    <name type="scientific">Candidatus Nomurabacteria bacterium GW2011_GWE1_35_16</name>
    <dbReference type="NCBI Taxonomy" id="1618761"/>
    <lineage>
        <taxon>Bacteria</taxon>
        <taxon>Candidatus Nomuraibacteriota</taxon>
    </lineage>
</organism>
<sequence>MPMNNTHKALTKPKKITGFTCSAFDLLHAGHLLMLKEIRSQCDYLIVGLHTNPKIDRQEKNKPIESVKERKIRLQGCRYVDKIIAYNTEVDLYNLLKKIKPDIRFMGADWKNKPNYSRDKLPNMKVVYNSRNHNYSTSNLRKRIIRSENNFKKC</sequence>
<evidence type="ECO:0000259" key="3">
    <source>
        <dbReference type="Pfam" id="PF01467"/>
    </source>
</evidence>
<dbReference type="NCBIfam" id="TIGR00125">
    <property type="entry name" value="cyt_tran_rel"/>
    <property type="match status" value="1"/>
</dbReference>
<proteinExistence type="predicted"/>
<dbReference type="SUPFAM" id="SSF52374">
    <property type="entry name" value="Nucleotidylyl transferase"/>
    <property type="match status" value="1"/>
</dbReference>
<dbReference type="InterPro" id="IPR004821">
    <property type="entry name" value="Cyt_trans-like"/>
</dbReference>
<dbReference type="PANTHER" id="PTHR43793">
    <property type="entry name" value="FAD SYNTHASE"/>
    <property type="match status" value="1"/>
</dbReference>
<dbReference type="GO" id="GO:0016779">
    <property type="term" value="F:nucleotidyltransferase activity"/>
    <property type="evidence" value="ECO:0007669"/>
    <property type="project" value="UniProtKB-KW"/>
</dbReference>
<evidence type="ECO:0000313" key="5">
    <source>
        <dbReference type="Proteomes" id="UP000034952"/>
    </source>
</evidence>
<name>A0A0G0B9U4_9BACT</name>
<keyword evidence="2 4" id="KW-0548">Nucleotidyltransferase</keyword>
<feature type="domain" description="Cytidyltransferase-like" evidence="3">
    <location>
        <begin position="21"/>
        <end position="142"/>
    </location>
</feature>
<protein>
    <submittedName>
        <fullName evidence="4">Glycerol-3-phosphate cytidylyltransferase</fullName>
    </submittedName>
</protein>
<dbReference type="InterPro" id="IPR050385">
    <property type="entry name" value="Archaeal_FAD_synthase"/>
</dbReference>
<comment type="caution">
    <text evidence="4">The sequence shown here is derived from an EMBL/GenBank/DDBJ whole genome shotgun (WGS) entry which is preliminary data.</text>
</comment>